<proteinExistence type="predicted"/>
<dbReference type="RefSeq" id="WP_088818790.1">
    <property type="nucleotide sequence ID" value="NZ_FYEZ01000002.1"/>
</dbReference>
<evidence type="ECO:0000313" key="2">
    <source>
        <dbReference type="Proteomes" id="UP000198122"/>
    </source>
</evidence>
<dbReference type="InterPro" id="IPR021412">
    <property type="entry name" value="DUF3052"/>
</dbReference>
<dbReference type="EMBL" id="FYEZ01000002">
    <property type="protein sequence ID" value="SNC72481.1"/>
    <property type="molecule type" value="Genomic_DNA"/>
</dbReference>
<protein>
    <recommendedName>
        <fullName evidence="3">DUF3052 domain-containing protein</fullName>
    </recommendedName>
</protein>
<sequence length="141" mass="15276">MEATASAGARALADRLGLVDDQIVQEVGWDDDVNDDFRLAVEEAIGSPLEEEDYTGPVDVCMLWFREGDGDLTDDCVDALVGLEDDGFVLLLTPAMRQELHVDQAEVEEAARTAGLQAHSSVALDENWLATRLGRTGSRKG</sequence>
<organism evidence="1 2">
    <name type="scientific">Kytococcus aerolatus</name>
    <dbReference type="NCBI Taxonomy" id="592308"/>
    <lineage>
        <taxon>Bacteria</taxon>
        <taxon>Bacillati</taxon>
        <taxon>Actinomycetota</taxon>
        <taxon>Actinomycetes</taxon>
        <taxon>Micrococcales</taxon>
        <taxon>Kytococcaceae</taxon>
        <taxon>Kytococcus</taxon>
    </lineage>
</organism>
<dbReference type="AlphaFoldDB" id="A0A212U2Z1"/>
<reference evidence="1 2" key="1">
    <citation type="submission" date="2017-06" db="EMBL/GenBank/DDBJ databases">
        <authorList>
            <person name="Kim H.J."/>
            <person name="Triplett B.A."/>
        </authorList>
    </citation>
    <scope>NUCLEOTIDE SEQUENCE [LARGE SCALE GENOMIC DNA]</scope>
    <source>
        <strain evidence="1 2">DSM 22179</strain>
    </source>
</reference>
<name>A0A212U2Z1_9MICO</name>
<dbReference type="Pfam" id="PF11253">
    <property type="entry name" value="DUF3052"/>
    <property type="match status" value="1"/>
</dbReference>
<dbReference type="Proteomes" id="UP000198122">
    <property type="component" value="Unassembled WGS sequence"/>
</dbReference>
<keyword evidence="2" id="KW-1185">Reference proteome</keyword>
<evidence type="ECO:0000313" key="1">
    <source>
        <dbReference type="EMBL" id="SNC72481.1"/>
    </source>
</evidence>
<accession>A0A212U2Z1</accession>
<evidence type="ECO:0008006" key="3">
    <source>
        <dbReference type="Google" id="ProtNLM"/>
    </source>
</evidence>
<dbReference type="OrthoDB" id="5185945at2"/>
<gene>
    <name evidence="1" type="ORF">SAMN05445756_1860</name>
</gene>